<reference evidence="2" key="1">
    <citation type="submission" date="2022-11" db="EMBL/GenBank/DDBJ databases">
        <authorList>
            <person name="Morgan W.R."/>
            <person name="Tartar A."/>
        </authorList>
    </citation>
    <scope>NUCLEOTIDE SEQUENCE</scope>
    <source>
        <strain evidence="2">ARSEF 373</strain>
    </source>
</reference>
<keyword evidence="1" id="KW-0472">Membrane</keyword>
<dbReference type="AlphaFoldDB" id="A0AAV2Z309"/>
<comment type="caution">
    <text evidence="2">The sequence shown here is derived from an EMBL/GenBank/DDBJ whole genome shotgun (WGS) entry which is preliminary data.</text>
</comment>
<gene>
    <name evidence="2" type="ORF">N0F65_012975</name>
</gene>
<sequence>MGEPFGIILDGWPNGTFHFLGVFAVYWHANRRQQRLLSLSTIETGRTADVHRAHLEAVLSVYDKRVEIVKFLVGDNCSTNQALATKLGIPLVGCASHRFNLVAQDIVDQVRPVLSNATRWSSTFAMLYRYRTIRTHLIGIAAVEDVLLHGSSHRQRLELYRTLKALDSVCQKLRAESAS</sequence>
<evidence type="ECO:0008006" key="4">
    <source>
        <dbReference type="Google" id="ProtNLM"/>
    </source>
</evidence>
<dbReference type="PANTHER" id="PTHR40866:SF1">
    <property type="entry name" value="BED-TYPE DOMAIN-CONTAINING PROTEIN"/>
    <property type="match status" value="1"/>
</dbReference>
<organism evidence="2 3">
    <name type="scientific">Lagenidium giganteum</name>
    <dbReference type="NCBI Taxonomy" id="4803"/>
    <lineage>
        <taxon>Eukaryota</taxon>
        <taxon>Sar</taxon>
        <taxon>Stramenopiles</taxon>
        <taxon>Oomycota</taxon>
        <taxon>Peronosporomycetes</taxon>
        <taxon>Pythiales</taxon>
        <taxon>Pythiaceae</taxon>
    </lineage>
</organism>
<dbReference type="Proteomes" id="UP001146120">
    <property type="component" value="Unassembled WGS sequence"/>
</dbReference>
<keyword evidence="1" id="KW-0812">Transmembrane</keyword>
<keyword evidence="3" id="KW-1185">Reference proteome</keyword>
<feature type="transmembrane region" description="Helical" evidence="1">
    <location>
        <begin position="12"/>
        <end position="29"/>
    </location>
</feature>
<evidence type="ECO:0000313" key="2">
    <source>
        <dbReference type="EMBL" id="DBA00444.1"/>
    </source>
</evidence>
<dbReference type="EMBL" id="DAKRPA010000064">
    <property type="protein sequence ID" value="DBA00444.1"/>
    <property type="molecule type" value="Genomic_DNA"/>
</dbReference>
<dbReference type="InterPro" id="IPR012337">
    <property type="entry name" value="RNaseH-like_sf"/>
</dbReference>
<reference evidence="2" key="2">
    <citation type="journal article" date="2023" name="Microbiol Resour">
        <title>Decontamination and Annotation of the Draft Genome Sequence of the Oomycete Lagenidium giganteum ARSEF 373.</title>
        <authorList>
            <person name="Morgan W.R."/>
            <person name="Tartar A."/>
        </authorList>
    </citation>
    <scope>NUCLEOTIDE SEQUENCE</scope>
    <source>
        <strain evidence="2">ARSEF 373</strain>
    </source>
</reference>
<proteinExistence type="predicted"/>
<dbReference type="PANTHER" id="PTHR40866">
    <property type="entry name" value="BED-TYPE DOMAIN-CONTAINING PROTEIN"/>
    <property type="match status" value="1"/>
</dbReference>
<accession>A0AAV2Z309</accession>
<keyword evidence="1" id="KW-1133">Transmembrane helix</keyword>
<dbReference type="SUPFAM" id="SSF53098">
    <property type="entry name" value="Ribonuclease H-like"/>
    <property type="match status" value="1"/>
</dbReference>
<evidence type="ECO:0000313" key="3">
    <source>
        <dbReference type="Proteomes" id="UP001146120"/>
    </source>
</evidence>
<protein>
    <recommendedName>
        <fullName evidence="4">Transposase</fullName>
    </recommendedName>
</protein>
<evidence type="ECO:0000256" key="1">
    <source>
        <dbReference type="SAM" id="Phobius"/>
    </source>
</evidence>
<name>A0AAV2Z309_9STRA</name>